<organism evidence="2">
    <name type="scientific">mine drainage metagenome</name>
    <dbReference type="NCBI Taxonomy" id="410659"/>
    <lineage>
        <taxon>unclassified sequences</taxon>
        <taxon>metagenomes</taxon>
        <taxon>ecological metagenomes</taxon>
    </lineage>
</organism>
<evidence type="ECO:0000256" key="1">
    <source>
        <dbReference type="SAM" id="MobiDB-lite"/>
    </source>
</evidence>
<comment type="caution">
    <text evidence="2">The sequence shown here is derived from an EMBL/GenBank/DDBJ whole genome shotgun (WGS) entry which is preliminary data.</text>
</comment>
<reference evidence="2" key="1">
    <citation type="submission" date="2009-10" db="EMBL/GenBank/DDBJ databases">
        <title>Diversity of trophic interactions inside an arsenic-rich microbial ecosystem.</title>
        <authorList>
            <person name="Bertin P.N."/>
            <person name="Heinrich-Salmeron A."/>
            <person name="Pelletier E."/>
            <person name="Goulhen-Chollet F."/>
            <person name="Arsene-Ploetze F."/>
            <person name="Gallien S."/>
            <person name="Calteau A."/>
            <person name="Vallenet D."/>
            <person name="Casiot C."/>
            <person name="Chane-Woon-Ming B."/>
            <person name="Giloteaux L."/>
            <person name="Barakat M."/>
            <person name="Bonnefoy V."/>
            <person name="Bruneel O."/>
            <person name="Chandler M."/>
            <person name="Cleiss J."/>
            <person name="Duran R."/>
            <person name="Elbaz-Poulichet F."/>
            <person name="Fonknechten N."/>
            <person name="Lauga B."/>
            <person name="Mornico D."/>
            <person name="Ortet P."/>
            <person name="Schaeffer C."/>
            <person name="Siguier P."/>
            <person name="Alexander Thil Smith A."/>
            <person name="Van Dorsselaer A."/>
            <person name="Weissenbach J."/>
            <person name="Medigue C."/>
            <person name="Le Paslier D."/>
        </authorList>
    </citation>
    <scope>NUCLEOTIDE SEQUENCE</scope>
</reference>
<name>E6PCL4_9ZZZZ</name>
<evidence type="ECO:0000313" key="2">
    <source>
        <dbReference type="EMBL" id="CBH74198.1"/>
    </source>
</evidence>
<gene>
    <name evidence="2" type="ORF">CARN1_2085</name>
</gene>
<protein>
    <recommendedName>
        <fullName evidence="3">Histone H1</fullName>
    </recommendedName>
</protein>
<sequence length="60" mass="6348">MTGDEPRLDAPEKDPAAVALGRRGGLKGGKARAEALTPEQRKESAQKAAQARWGTKPPKP</sequence>
<proteinExistence type="predicted"/>
<dbReference type="AlphaFoldDB" id="E6PCL4"/>
<feature type="compositionally biased region" description="Basic and acidic residues" evidence="1">
    <location>
        <begin position="1"/>
        <end position="15"/>
    </location>
</feature>
<feature type="region of interest" description="Disordered" evidence="1">
    <location>
        <begin position="1"/>
        <end position="60"/>
    </location>
</feature>
<dbReference type="EMBL" id="CABL01000001">
    <property type="protein sequence ID" value="CBH74198.1"/>
    <property type="molecule type" value="Genomic_DNA"/>
</dbReference>
<accession>E6PCL4</accession>
<evidence type="ECO:0008006" key="3">
    <source>
        <dbReference type="Google" id="ProtNLM"/>
    </source>
</evidence>